<protein>
    <recommendedName>
        <fullName evidence="4">Histidine phosphatase superfamily, clade-1</fullName>
    </recommendedName>
</protein>
<comment type="caution">
    <text evidence="2">The sequence shown here is derived from an EMBL/GenBank/DDBJ whole genome shotgun (WGS) entry which is preliminary data.</text>
</comment>
<name>A0A5M8PV34_9LECA</name>
<dbReference type="GO" id="GO:0016791">
    <property type="term" value="F:phosphatase activity"/>
    <property type="evidence" value="ECO:0007669"/>
    <property type="project" value="TreeGrafter"/>
</dbReference>
<dbReference type="Pfam" id="PF00300">
    <property type="entry name" value="His_Phos_1"/>
    <property type="match status" value="1"/>
</dbReference>
<feature type="compositionally biased region" description="Polar residues" evidence="1">
    <location>
        <begin position="232"/>
        <end position="244"/>
    </location>
</feature>
<dbReference type="Gene3D" id="3.40.50.1240">
    <property type="entry name" value="Phosphoglycerate mutase-like"/>
    <property type="match status" value="1"/>
</dbReference>
<evidence type="ECO:0000313" key="2">
    <source>
        <dbReference type="EMBL" id="KAA6413508.1"/>
    </source>
</evidence>
<accession>A0A5M8PV34</accession>
<organism evidence="2 3">
    <name type="scientific">Lasallia pustulata</name>
    <dbReference type="NCBI Taxonomy" id="136370"/>
    <lineage>
        <taxon>Eukaryota</taxon>
        <taxon>Fungi</taxon>
        <taxon>Dikarya</taxon>
        <taxon>Ascomycota</taxon>
        <taxon>Pezizomycotina</taxon>
        <taxon>Lecanoromycetes</taxon>
        <taxon>OSLEUM clade</taxon>
        <taxon>Umbilicariomycetidae</taxon>
        <taxon>Umbilicariales</taxon>
        <taxon>Umbilicariaceae</taxon>
        <taxon>Lasallia</taxon>
    </lineage>
</organism>
<dbReference type="GO" id="GO:0005737">
    <property type="term" value="C:cytoplasm"/>
    <property type="evidence" value="ECO:0007669"/>
    <property type="project" value="TreeGrafter"/>
</dbReference>
<dbReference type="SMART" id="SM00855">
    <property type="entry name" value="PGAM"/>
    <property type="match status" value="1"/>
</dbReference>
<dbReference type="PANTHER" id="PTHR48100:SF54">
    <property type="entry name" value="PHOSPHATASE SPAC5H10.03-RELATED"/>
    <property type="match status" value="1"/>
</dbReference>
<dbReference type="InterPro" id="IPR050275">
    <property type="entry name" value="PGM_Phosphatase"/>
</dbReference>
<dbReference type="OrthoDB" id="496981at2759"/>
<evidence type="ECO:0000256" key="1">
    <source>
        <dbReference type="SAM" id="MobiDB-lite"/>
    </source>
</evidence>
<dbReference type="Proteomes" id="UP000324767">
    <property type="component" value="Unassembled WGS sequence"/>
</dbReference>
<dbReference type="AlphaFoldDB" id="A0A5M8PV34"/>
<dbReference type="CDD" id="cd07067">
    <property type="entry name" value="HP_PGM_like"/>
    <property type="match status" value="1"/>
</dbReference>
<gene>
    <name evidence="2" type="ORF">FRX48_03254</name>
</gene>
<dbReference type="InterPro" id="IPR013078">
    <property type="entry name" value="His_Pase_superF_clade-1"/>
</dbReference>
<proteinExistence type="predicted"/>
<sequence length="260" mass="29482">MTSSRILGNRSIQIFMAPTIHAVRHAQGYHNLSVANYQLPDPDLTLHGEEQCHHLAQHFPYHKPIELLVASPLRRTIYTTLLGFEPEIKRGLKIITLPEAQETSDNPCDTGSDVEVLKKEMADKPVDLSLVTEGWNSKKGKWADDAEAIEARAKETRKWLQARPEKEIVLVTHGGFLHYFTGDWSDSVKFEAGTGWANTEYRSYTFKDEKDDNASLVETTESRERRKGTEKPLSQTEQMELEATQNKKGENGGFQLQCKV</sequence>
<evidence type="ECO:0000313" key="3">
    <source>
        <dbReference type="Proteomes" id="UP000324767"/>
    </source>
</evidence>
<reference evidence="2 3" key="1">
    <citation type="submission" date="2019-09" db="EMBL/GenBank/DDBJ databases">
        <title>The hologenome of the rock-dwelling lichen Lasallia pustulata.</title>
        <authorList>
            <person name="Greshake Tzovaras B."/>
            <person name="Segers F."/>
            <person name="Bicker A."/>
            <person name="Dal Grande F."/>
            <person name="Otte J."/>
            <person name="Hankeln T."/>
            <person name="Schmitt I."/>
            <person name="Ebersberger I."/>
        </authorList>
    </citation>
    <scope>NUCLEOTIDE SEQUENCE [LARGE SCALE GENOMIC DNA]</scope>
    <source>
        <strain evidence="2">A1-1</strain>
    </source>
</reference>
<feature type="region of interest" description="Disordered" evidence="1">
    <location>
        <begin position="213"/>
        <end position="260"/>
    </location>
</feature>
<dbReference type="InterPro" id="IPR029033">
    <property type="entry name" value="His_PPase_superfam"/>
</dbReference>
<dbReference type="PANTHER" id="PTHR48100">
    <property type="entry name" value="BROAD-SPECIFICITY PHOSPHATASE YOR283W-RELATED"/>
    <property type="match status" value="1"/>
</dbReference>
<evidence type="ECO:0008006" key="4">
    <source>
        <dbReference type="Google" id="ProtNLM"/>
    </source>
</evidence>
<dbReference type="EMBL" id="VXIT01000004">
    <property type="protein sequence ID" value="KAA6413508.1"/>
    <property type="molecule type" value="Genomic_DNA"/>
</dbReference>
<dbReference type="SUPFAM" id="SSF53254">
    <property type="entry name" value="Phosphoglycerate mutase-like"/>
    <property type="match status" value="1"/>
</dbReference>
<feature type="compositionally biased region" description="Basic and acidic residues" evidence="1">
    <location>
        <begin position="220"/>
        <end position="230"/>
    </location>
</feature>